<dbReference type="EMBL" id="DMBR01000093">
    <property type="protein sequence ID" value="HAE93546.1"/>
    <property type="molecule type" value="Genomic_DNA"/>
</dbReference>
<dbReference type="NCBIfam" id="TIGR02613">
    <property type="entry name" value="mob_myst_B"/>
    <property type="match status" value="1"/>
</dbReference>
<feature type="domain" description="Fido" evidence="2">
    <location>
        <begin position="57"/>
        <end position="195"/>
    </location>
</feature>
<evidence type="ECO:0000313" key="4">
    <source>
        <dbReference type="Proteomes" id="UP000259173"/>
    </source>
</evidence>
<dbReference type="Gene3D" id="1.10.3290.10">
    <property type="entry name" value="Fido-like domain"/>
    <property type="match status" value="1"/>
</dbReference>
<dbReference type="InterPro" id="IPR003812">
    <property type="entry name" value="Fido"/>
</dbReference>
<dbReference type="AlphaFoldDB" id="A0A3B9KY53"/>
<dbReference type="PANTHER" id="PTHR13504:SF39">
    <property type="entry name" value="CELL FILAMENTATION PROTEIN"/>
    <property type="match status" value="1"/>
</dbReference>
<sequence>MTDLFQEPEDATPLEPEEREGLRLTWVTTRADLNIAEQDNIDKGAAWAFRARKPDLMSVDFVLQLHKRMFGGVWSWAGQYRRTERNIGIAPHMIGVQTSQLMGDAAYWVENGTYEPTELAVRLHHRLVYIHPFPNGNGRHARMMADLVLRRLGAPALSWGGGSLADLNELRRAYVDALRLADREDYDALIAFSRS</sequence>
<gene>
    <name evidence="3" type="ORF">DCG65_03240</name>
</gene>
<dbReference type="Pfam" id="PF02661">
    <property type="entry name" value="Fic"/>
    <property type="match status" value="1"/>
</dbReference>
<dbReference type="InterPro" id="IPR013436">
    <property type="entry name" value="Mobile_mystery_prot_B"/>
</dbReference>
<accession>A0A3B9KY53</accession>
<dbReference type="PANTHER" id="PTHR13504">
    <property type="entry name" value="FIDO DOMAIN-CONTAINING PROTEIN DDB_G0283145"/>
    <property type="match status" value="1"/>
</dbReference>
<organism evidence="3 4">
    <name type="scientific">Hyphomonas atlantica</name>
    <dbReference type="NCBI Taxonomy" id="1280948"/>
    <lineage>
        <taxon>Bacteria</taxon>
        <taxon>Pseudomonadati</taxon>
        <taxon>Pseudomonadota</taxon>
        <taxon>Alphaproteobacteria</taxon>
        <taxon>Hyphomonadales</taxon>
        <taxon>Hyphomonadaceae</taxon>
        <taxon>Hyphomonas</taxon>
    </lineage>
</organism>
<dbReference type="InterPro" id="IPR036597">
    <property type="entry name" value="Fido-like_dom_sf"/>
</dbReference>
<feature type="active site" evidence="1">
    <location>
        <position position="131"/>
    </location>
</feature>
<protein>
    <submittedName>
        <fullName evidence="3">Mobile mystery protein B</fullName>
    </submittedName>
</protein>
<dbReference type="Proteomes" id="UP000259173">
    <property type="component" value="Unassembled WGS sequence"/>
</dbReference>
<proteinExistence type="predicted"/>
<comment type="caution">
    <text evidence="3">The sequence shown here is derived from an EMBL/GenBank/DDBJ whole genome shotgun (WGS) entry which is preliminary data.</text>
</comment>
<evidence type="ECO:0000313" key="3">
    <source>
        <dbReference type="EMBL" id="HAE93546.1"/>
    </source>
</evidence>
<evidence type="ECO:0000259" key="2">
    <source>
        <dbReference type="PROSITE" id="PS51459"/>
    </source>
</evidence>
<name>A0A3B9KY53_9PROT</name>
<dbReference type="SUPFAM" id="SSF140931">
    <property type="entry name" value="Fic-like"/>
    <property type="match status" value="1"/>
</dbReference>
<dbReference type="InterPro" id="IPR040198">
    <property type="entry name" value="Fido_containing"/>
</dbReference>
<evidence type="ECO:0000256" key="1">
    <source>
        <dbReference type="PIRSR" id="PIRSR640198-1"/>
    </source>
</evidence>
<reference evidence="3 4" key="1">
    <citation type="journal article" date="2018" name="Nat. Biotechnol.">
        <title>A standardized bacterial taxonomy based on genome phylogeny substantially revises the tree of life.</title>
        <authorList>
            <person name="Parks D.H."/>
            <person name="Chuvochina M."/>
            <person name="Waite D.W."/>
            <person name="Rinke C."/>
            <person name="Skarshewski A."/>
            <person name="Chaumeil P.A."/>
            <person name="Hugenholtz P."/>
        </authorList>
    </citation>
    <scope>NUCLEOTIDE SEQUENCE [LARGE SCALE GENOMIC DNA]</scope>
    <source>
        <strain evidence="3">UBA8557</strain>
    </source>
</reference>
<dbReference type="PROSITE" id="PS51459">
    <property type="entry name" value="FIDO"/>
    <property type="match status" value="1"/>
</dbReference>